<accession>A0A1G5J5X0</accession>
<dbReference type="EMBL" id="FMVM01000010">
    <property type="protein sequence ID" value="SCY83627.1"/>
    <property type="molecule type" value="Genomic_DNA"/>
</dbReference>
<sequence>MKRNTIHAITCALFAALILSSCQSSDLPNPAELNKTPRELGSFYPDNITEVDSIEIMSGSDGSRKRTTNPKLIQDWIEKIRHVKIVEHPDAEDTTGVLFHVTMFKQDTVIFYMTPTDMNHQPIEPQGELADLMTELYEAIP</sequence>
<feature type="chain" id="PRO_5039001930" evidence="1">
    <location>
        <begin position="27"/>
        <end position="141"/>
    </location>
</feature>
<keyword evidence="3" id="KW-1185">Reference proteome</keyword>
<dbReference type="AlphaFoldDB" id="A0A1G5J5X0"/>
<dbReference type="Proteomes" id="UP000198538">
    <property type="component" value="Unassembled WGS sequence"/>
</dbReference>
<proteinExistence type="predicted"/>
<dbReference type="RefSeq" id="WP_090921481.1">
    <property type="nucleotide sequence ID" value="NZ_FMVM01000010.1"/>
</dbReference>
<evidence type="ECO:0000313" key="3">
    <source>
        <dbReference type="Proteomes" id="UP000198538"/>
    </source>
</evidence>
<name>A0A1G5J5X0_9BACL</name>
<evidence type="ECO:0000313" key="2">
    <source>
        <dbReference type="EMBL" id="SCY83627.1"/>
    </source>
</evidence>
<protein>
    <submittedName>
        <fullName evidence="2">Uncharacterized protein</fullName>
    </submittedName>
</protein>
<organism evidence="2 3">
    <name type="scientific">Paenibacillus polysaccharolyticus</name>
    <dbReference type="NCBI Taxonomy" id="582692"/>
    <lineage>
        <taxon>Bacteria</taxon>
        <taxon>Bacillati</taxon>
        <taxon>Bacillota</taxon>
        <taxon>Bacilli</taxon>
        <taxon>Bacillales</taxon>
        <taxon>Paenibacillaceae</taxon>
        <taxon>Paenibacillus</taxon>
    </lineage>
</organism>
<reference evidence="3" key="1">
    <citation type="submission" date="2016-10" db="EMBL/GenBank/DDBJ databases">
        <authorList>
            <person name="Varghese N."/>
            <person name="Submissions S."/>
        </authorList>
    </citation>
    <scope>NUCLEOTIDE SEQUENCE [LARGE SCALE GENOMIC DNA]</scope>
    <source>
        <strain evidence="3">BL9</strain>
    </source>
</reference>
<evidence type="ECO:0000256" key="1">
    <source>
        <dbReference type="SAM" id="SignalP"/>
    </source>
</evidence>
<dbReference type="PROSITE" id="PS51257">
    <property type="entry name" value="PROKAR_LIPOPROTEIN"/>
    <property type="match status" value="1"/>
</dbReference>
<gene>
    <name evidence="2" type="ORF">SAMN05720606_11082</name>
</gene>
<keyword evidence="1" id="KW-0732">Signal</keyword>
<feature type="signal peptide" evidence="1">
    <location>
        <begin position="1"/>
        <end position="26"/>
    </location>
</feature>